<keyword evidence="11" id="KW-1185">Reference proteome</keyword>
<keyword evidence="5" id="KW-0560">Oxidoreductase</keyword>
<evidence type="ECO:0000259" key="8">
    <source>
        <dbReference type="PROSITE" id="PS51379"/>
    </source>
</evidence>
<dbReference type="PANTHER" id="PTHR11748:SF119">
    <property type="entry name" value="D-2-HYDROXYGLUTARATE DEHYDROGENASE"/>
    <property type="match status" value="1"/>
</dbReference>
<evidence type="ECO:0000256" key="2">
    <source>
        <dbReference type="ARBA" id="ARBA00022630"/>
    </source>
</evidence>
<dbReference type="InterPro" id="IPR017900">
    <property type="entry name" value="4Fe4S_Fe_S_CS"/>
</dbReference>
<dbReference type="Pfam" id="PF13534">
    <property type="entry name" value="Fer4_17"/>
    <property type="match status" value="1"/>
</dbReference>
<evidence type="ECO:0000256" key="1">
    <source>
        <dbReference type="ARBA" id="ARBA00001974"/>
    </source>
</evidence>
<evidence type="ECO:0000256" key="5">
    <source>
        <dbReference type="ARBA" id="ARBA00023002"/>
    </source>
</evidence>
<dbReference type="Gene3D" id="3.30.70.2740">
    <property type="match status" value="1"/>
</dbReference>
<proteinExistence type="predicted"/>
<keyword evidence="6" id="KW-0408">Iron</keyword>
<evidence type="ECO:0000256" key="3">
    <source>
        <dbReference type="ARBA" id="ARBA00022723"/>
    </source>
</evidence>
<dbReference type="InterPro" id="IPR009051">
    <property type="entry name" value="Helical_ferredxn"/>
</dbReference>
<sequence>MSLSSHLQSLSKKLVGELLYDDLVKAIYATDASVYKMLPLAVAYPKNEDDLKQLIQFAKNHKTSLIPRTAGTSLAGQCVGTGIVVDVSKHFTKIISLDEEKKTVTVQPGVVRDALNNYLKPYGLFFSPNTSTSNRCMIGGMVGNNSSGTTSIQYGVTRDKVLELKTLLSDGTEVVFGDVNSEMFKCKMNEDSLEGNIYKTIYTELESETVQKRIHAHFPKIEIHRRNTGYAIDELIKSAIFSDSEEPFNMCKLLSGSEGTLAFTTQLTLKLDKLPPLESIMVAAHFDSIELCMSAVQVVMKHNLYTCEMMDKTILDCTKHNKTQQENRQFIVGDPKAILICEVKADTVDEVNVLSEKLIEDIKTANLSYAFPVLEGNEINKALDLRSAGLGLLGNIVGDKKGVACIEDTAVALPDLANYISEFTALMRSYDQEAIYYAHAGAGEIHLRPILDLKKGEDVGLFRMITTDVSKLVKKYNGSMSGEHGDGIVRSEFISNMIGDENYQILKRIKQAFDSHNIFNPGKIVNALPMDKSLRYETNREEPEIKTILDFSKSQGILREAEKCNGSGDCRKLPEFGGTMCPSYRATKNEKDTTRARANALREFLTNSDKVNRFDYKELKDVFDLCLSCKACASECPSSVDVASLKAEFQYQYQKTNGFKFKDKFFAKSTKYNKIASRVPKFYNALFQNSLTGGIIKKTLGIHPERSLPTISKSFTSWDNFTGWIDGIDYQQSPIKTIYLFVDEFINYLESEIAIDAMVLLEALNYKVIPIYNLESGRSFISKGFLEEAKDLANTNIETVKDLISEETPLIGIEPSAILTFKDESLKLADDKVSAETISKNTFLIEEFIQQEIELGNITSDNFISESRTIKFHGHCHQKAMSNQLSSFAVLNLPKNYNVTIIPSGCCGMAGSFGYEKAHYDVSMKIGETTLFPAIRKASHQTIISANGTSCRHQIKDGTQRIAKHPITILKEALV</sequence>
<dbReference type="Gene3D" id="1.10.45.10">
    <property type="entry name" value="Vanillyl-alcohol Oxidase, Chain A, domain 4"/>
    <property type="match status" value="1"/>
</dbReference>
<protein>
    <submittedName>
        <fullName evidence="10">FAD-binding and (Fe-S)-binding domain-containing protein</fullName>
    </submittedName>
</protein>
<dbReference type="Gene3D" id="3.30.465.10">
    <property type="match status" value="1"/>
</dbReference>
<name>A0ABP8EDP7_9FLAO</name>
<keyword evidence="7" id="KW-0411">Iron-sulfur</keyword>
<gene>
    <name evidence="10" type="ORF">GCM10022257_24820</name>
</gene>
<reference evidence="11" key="1">
    <citation type="journal article" date="2019" name="Int. J. Syst. Evol. Microbiol.">
        <title>The Global Catalogue of Microorganisms (GCM) 10K type strain sequencing project: providing services to taxonomists for standard genome sequencing and annotation.</title>
        <authorList>
            <consortium name="The Broad Institute Genomics Platform"/>
            <consortium name="The Broad Institute Genome Sequencing Center for Infectious Disease"/>
            <person name="Wu L."/>
            <person name="Ma J."/>
        </authorList>
    </citation>
    <scope>NUCLEOTIDE SEQUENCE [LARGE SCALE GENOMIC DNA]</scope>
    <source>
        <strain evidence="11">JCM 17452</strain>
    </source>
</reference>
<dbReference type="Gene3D" id="1.10.1060.10">
    <property type="entry name" value="Alpha-helical ferredoxin"/>
    <property type="match status" value="1"/>
</dbReference>
<dbReference type="InterPro" id="IPR004113">
    <property type="entry name" value="FAD-bd_oxidored_4_C"/>
</dbReference>
<feature type="domain" description="FAD-binding PCMH-type" evidence="9">
    <location>
        <begin position="35"/>
        <end position="274"/>
    </location>
</feature>
<keyword evidence="3" id="KW-0479">Metal-binding</keyword>
<dbReference type="RefSeq" id="WP_139002767.1">
    <property type="nucleotide sequence ID" value="NZ_BAABAV010000003.1"/>
</dbReference>
<dbReference type="InterPro" id="IPR006094">
    <property type="entry name" value="Oxid_FAD_bind_N"/>
</dbReference>
<dbReference type="PROSITE" id="PS51379">
    <property type="entry name" value="4FE4S_FER_2"/>
    <property type="match status" value="1"/>
</dbReference>
<dbReference type="InterPro" id="IPR016166">
    <property type="entry name" value="FAD-bd_PCMH"/>
</dbReference>
<evidence type="ECO:0000313" key="11">
    <source>
        <dbReference type="Proteomes" id="UP001500027"/>
    </source>
</evidence>
<evidence type="ECO:0000259" key="9">
    <source>
        <dbReference type="PROSITE" id="PS51387"/>
    </source>
</evidence>
<dbReference type="EMBL" id="BAABAV010000003">
    <property type="protein sequence ID" value="GAA4270381.1"/>
    <property type="molecule type" value="Genomic_DNA"/>
</dbReference>
<dbReference type="PROSITE" id="PS00198">
    <property type="entry name" value="4FE4S_FER_1"/>
    <property type="match status" value="1"/>
</dbReference>
<comment type="caution">
    <text evidence="10">The sequence shown here is derived from an EMBL/GenBank/DDBJ whole genome shotgun (WGS) entry which is preliminary data.</text>
</comment>
<feature type="domain" description="4Fe-4S ferredoxin-type" evidence="8">
    <location>
        <begin position="616"/>
        <end position="648"/>
    </location>
</feature>
<dbReference type="Proteomes" id="UP001500027">
    <property type="component" value="Unassembled WGS sequence"/>
</dbReference>
<evidence type="ECO:0000256" key="4">
    <source>
        <dbReference type="ARBA" id="ARBA00022827"/>
    </source>
</evidence>
<keyword evidence="2" id="KW-0285">Flavoprotein</keyword>
<dbReference type="InterPro" id="IPR036318">
    <property type="entry name" value="FAD-bd_PCMH-like_sf"/>
</dbReference>
<dbReference type="SUPFAM" id="SSF56176">
    <property type="entry name" value="FAD-binding/transporter-associated domain-like"/>
    <property type="match status" value="1"/>
</dbReference>
<dbReference type="PROSITE" id="PS51387">
    <property type="entry name" value="FAD_PCMH"/>
    <property type="match status" value="1"/>
</dbReference>
<dbReference type="InterPro" id="IPR016164">
    <property type="entry name" value="FAD-linked_Oxase-like_C"/>
</dbReference>
<dbReference type="InterPro" id="IPR017896">
    <property type="entry name" value="4Fe4S_Fe-S-bd"/>
</dbReference>
<dbReference type="SUPFAM" id="SSF55103">
    <property type="entry name" value="FAD-linked oxidases, C-terminal domain"/>
    <property type="match status" value="1"/>
</dbReference>
<dbReference type="Pfam" id="PF02913">
    <property type="entry name" value="FAD-oxidase_C"/>
    <property type="match status" value="1"/>
</dbReference>
<comment type="cofactor">
    <cofactor evidence="1">
        <name>FAD</name>
        <dbReference type="ChEBI" id="CHEBI:57692"/>
    </cofactor>
</comment>
<dbReference type="PANTHER" id="PTHR11748">
    <property type="entry name" value="D-LACTATE DEHYDROGENASE"/>
    <property type="match status" value="1"/>
</dbReference>
<dbReference type="InterPro" id="IPR016169">
    <property type="entry name" value="FAD-bd_PCMH_sub2"/>
</dbReference>
<dbReference type="Pfam" id="PF01565">
    <property type="entry name" value="FAD_binding_4"/>
    <property type="match status" value="1"/>
</dbReference>
<evidence type="ECO:0000256" key="6">
    <source>
        <dbReference type="ARBA" id="ARBA00023004"/>
    </source>
</evidence>
<evidence type="ECO:0000313" key="10">
    <source>
        <dbReference type="EMBL" id="GAA4270381.1"/>
    </source>
</evidence>
<dbReference type="InterPro" id="IPR016171">
    <property type="entry name" value="Vanillyl_alc_oxidase_C-sub2"/>
</dbReference>
<accession>A0ABP8EDP7</accession>
<keyword evidence="4" id="KW-0274">FAD</keyword>
<dbReference type="SUPFAM" id="SSF46548">
    <property type="entry name" value="alpha-helical ferredoxin"/>
    <property type="match status" value="1"/>
</dbReference>
<organism evidence="10 11">
    <name type="scientific">Hyunsoonleella aestuarii</name>
    <dbReference type="NCBI Taxonomy" id="912802"/>
    <lineage>
        <taxon>Bacteria</taxon>
        <taxon>Pseudomonadati</taxon>
        <taxon>Bacteroidota</taxon>
        <taxon>Flavobacteriia</taxon>
        <taxon>Flavobacteriales</taxon>
        <taxon>Flavobacteriaceae</taxon>
    </lineage>
</organism>
<evidence type="ECO:0000256" key="7">
    <source>
        <dbReference type="ARBA" id="ARBA00023014"/>
    </source>
</evidence>